<dbReference type="AlphaFoldDB" id="A0A917WBU2"/>
<reference evidence="1" key="2">
    <citation type="submission" date="2020-09" db="EMBL/GenBank/DDBJ databases">
        <authorList>
            <person name="Sun Q."/>
            <person name="Zhou Y."/>
        </authorList>
    </citation>
    <scope>NUCLEOTIDE SEQUENCE</scope>
    <source>
        <strain evidence="1">CGMCC 4.7308</strain>
    </source>
</reference>
<protein>
    <submittedName>
        <fullName evidence="1">Uncharacterized protein</fullName>
    </submittedName>
</protein>
<dbReference type="RefSeq" id="WP_188940277.1">
    <property type="nucleotide sequence ID" value="NZ_BMNA01000002.1"/>
</dbReference>
<organism evidence="1 2">
    <name type="scientific">Nakamurella endophytica</name>
    <dbReference type="NCBI Taxonomy" id="1748367"/>
    <lineage>
        <taxon>Bacteria</taxon>
        <taxon>Bacillati</taxon>
        <taxon>Actinomycetota</taxon>
        <taxon>Actinomycetes</taxon>
        <taxon>Nakamurellales</taxon>
        <taxon>Nakamurellaceae</taxon>
        <taxon>Nakamurella</taxon>
    </lineage>
</organism>
<reference evidence="1" key="1">
    <citation type="journal article" date="2014" name="Int. J. Syst. Evol. Microbiol.">
        <title>Complete genome sequence of Corynebacterium casei LMG S-19264T (=DSM 44701T), isolated from a smear-ripened cheese.</title>
        <authorList>
            <consortium name="US DOE Joint Genome Institute (JGI-PGF)"/>
            <person name="Walter F."/>
            <person name="Albersmeier A."/>
            <person name="Kalinowski J."/>
            <person name="Ruckert C."/>
        </authorList>
    </citation>
    <scope>NUCLEOTIDE SEQUENCE</scope>
    <source>
        <strain evidence="1">CGMCC 4.7308</strain>
    </source>
</reference>
<dbReference type="Proteomes" id="UP000655208">
    <property type="component" value="Unassembled WGS sequence"/>
</dbReference>
<proteinExistence type="predicted"/>
<comment type="caution">
    <text evidence="1">The sequence shown here is derived from an EMBL/GenBank/DDBJ whole genome shotgun (WGS) entry which is preliminary data.</text>
</comment>
<evidence type="ECO:0000313" key="2">
    <source>
        <dbReference type="Proteomes" id="UP000655208"/>
    </source>
</evidence>
<keyword evidence="2" id="KW-1185">Reference proteome</keyword>
<accession>A0A917WBU2</accession>
<evidence type="ECO:0000313" key="1">
    <source>
        <dbReference type="EMBL" id="GGL90983.1"/>
    </source>
</evidence>
<dbReference type="EMBL" id="BMNA01000002">
    <property type="protein sequence ID" value="GGL90983.1"/>
    <property type="molecule type" value="Genomic_DNA"/>
</dbReference>
<sequence>MSTTFATAIGMGRHRAGGPGLVPVTMLVQVRRRGWFRSLFRPARHRAVPDQVTGPLRRPAPAHAL</sequence>
<gene>
    <name evidence="1" type="ORF">GCM10011594_08320</name>
</gene>
<name>A0A917WBU2_9ACTN</name>